<dbReference type="InterPro" id="IPR011990">
    <property type="entry name" value="TPR-like_helical_dom_sf"/>
</dbReference>
<dbReference type="AlphaFoldDB" id="A0A8J4LK22"/>
<accession>A0A8J4LK22</accession>
<gene>
    <name evidence="1" type="ORF">Vretimale_5154</name>
</gene>
<organism evidence="1 2">
    <name type="scientific">Volvox reticuliferus</name>
    <dbReference type="NCBI Taxonomy" id="1737510"/>
    <lineage>
        <taxon>Eukaryota</taxon>
        <taxon>Viridiplantae</taxon>
        <taxon>Chlorophyta</taxon>
        <taxon>core chlorophytes</taxon>
        <taxon>Chlorophyceae</taxon>
        <taxon>CS clade</taxon>
        <taxon>Chlamydomonadales</taxon>
        <taxon>Volvocaceae</taxon>
        <taxon>Volvox</taxon>
    </lineage>
</organism>
<evidence type="ECO:0000313" key="2">
    <source>
        <dbReference type="Proteomes" id="UP000722791"/>
    </source>
</evidence>
<sequence length="371" mass="40753">MISQDQGGGRSRRDGGRIRNAGRLAKFAVKLSWVLEFAEKCGVREHEFTAEQLVQNVLRPSTAEVGGCSFTELISRGIENGTWNDELSQGKPFYFISHAWSRPFSETLDMLVRHFAPEQQRLWRRKGGAVLPLLSPGEVYCWFDVFAINQHADSAEQQRDFEDLAGVVEAAEETLLVLDNGGVALSRAWCLYEAWQTCRTGGDHKLRLLTYGLDLQRLEQAFLDLDFSRAKTTEHRDLDRILASLRNQIAAGRGEAAVADEDIGGGVAAAATTAGFPERTATQELKNAMVRGALLQLPGPQEPWTTELGNALTATAKLCTVYGKLMEAEVLLQRNLEGAENVLGEDDPTTLRAVDGLAVLMATIAAQPQPQ</sequence>
<dbReference type="EMBL" id="BNCQ01000007">
    <property type="protein sequence ID" value="GIM00374.1"/>
    <property type="molecule type" value="Genomic_DNA"/>
</dbReference>
<name>A0A8J4LK22_9CHLO</name>
<dbReference type="Proteomes" id="UP000722791">
    <property type="component" value="Unassembled WGS sequence"/>
</dbReference>
<dbReference type="Gene3D" id="1.25.40.10">
    <property type="entry name" value="Tetratricopeptide repeat domain"/>
    <property type="match status" value="1"/>
</dbReference>
<proteinExistence type="predicted"/>
<reference evidence="1" key="1">
    <citation type="journal article" date="2021" name="Proc. Natl. Acad. Sci. U.S.A.">
        <title>Three genomes in the algal genus Volvox reveal the fate of a haploid sex-determining region after a transition to homothallism.</title>
        <authorList>
            <person name="Yamamoto K."/>
            <person name="Hamaji T."/>
            <person name="Kawai-Toyooka H."/>
            <person name="Matsuzaki R."/>
            <person name="Takahashi F."/>
            <person name="Nishimura Y."/>
            <person name="Kawachi M."/>
            <person name="Noguchi H."/>
            <person name="Minakuchi Y."/>
            <person name="Umen J.G."/>
            <person name="Toyoda A."/>
            <person name="Nozaki H."/>
        </authorList>
    </citation>
    <scope>NUCLEOTIDE SEQUENCE</scope>
    <source>
        <strain evidence="1">NIES-3785</strain>
    </source>
</reference>
<evidence type="ECO:0000313" key="1">
    <source>
        <dbReference type="EMBL" id="GIM00374.1"/>
    </source>
</evidence>
<feature type="non-terminal residue" evidence="1">
    <location>
        <position position="371"/>
    </location>
</feature>
<comment type="caution">
    <text evidence="1">The sequence shown here is derived from an EMBL/GenBank/DDBJ whole genome shotgun (WGS) entry which is preliminary data.</text>
</comment>
<protein>
    <submittedName>
        <fullName evidence="1">Uncharacterized protein</fullName>
    </submittedName>
</protein>